<evidence type="ECO:0000256" key="1">
    <source>
        <dbReference type="ARBA" id="ARBA00023002"/>
    </source>
</evidence>
<dbReference type="Proteomes" id="UP001174909">
    <property type="component" value="Unassembled WGS sequence"/>
</dbReference>
<sequence>MDYGAEAIRRHRESRGKVSIASKMTVETLDDLSIAYTPGVASVCMAIHADPAESYNLTNRGNTIAVVTDGSAVLGLGNIGAAAAMPVMEGKSILFKALGGVDAYPICVASQDSETIINTVRAIAPSLGGVNLEDIAAPKCFDIEAALQDLGIPVFHDDQHGTAIAVLAAVINSLAVTGRKIEDSTFVFAGAGAGGIASAKLLLDFGATNIILVDSVGIIHRGRTDLTPIKQSMLDITNPENRTGGIAEAMRGADVFIGLAVADMVTPQMVSSMAKDSIVFAMANPVPEIMPTWPRPPVPQWWGRAAATSAIRSTTAWSSPACSGGLSMPRPPA</sequence>
<dbReference type="Gene3D" id="3.40.50.720">
    <property type="entry name" value="NAD(P)-binding Rossmann-like Domain"/>
    <property type="match status" value="1"/>
</dbReference>
<dbReference type="EMBL" id="CASHTH010003826">
    <property type="protein sequence ID" value="CAI8049966.1"/>
    <property type="molecule type" value="Genomic_DNA"/>
</dbReference>
<dbReference type="GO" id="GO:0016616">
    <property type="term" value="F:oxidoreductase activity, acting on the CH-OH group of donors, NAD or NADP as acceptor"/>
    <property type="evidence" value="ECO:0007669"/>
    <property type="project" value="InterPro"/>
</dbReference>
<keyword evidence="5" id="KW-1185">Reference proteome</keyword>
<proteinExistence type="predicted"/>
<dbReference type="SMART" id="SM01274">
    <property type="entry name" value="malic"/>
    <property type="match status" value="1"/>
</dbReference>
<dbReference type="InterPro" id="IPR046346">
    <property type="entry name" value="Aminoacid_DH-like_N_sf"/>
</dbReference>
<dbReference type="InterPro" id="IPR036291">
    <property type="entry name" value="NAD(P)-bd_dom_sf"/>
</dbReference>
<name>A0AA35TLS6_GEOBA</name>
<protein>
    <submittedName>
        <fullName evidence="4">NAD-dependent malic enzyme</fullName>
    </submittedName>
</protein>
<dbReference type="Gene3D" id="3.40.50.10380">
    <property type="entry name" value="Malic enzyme, N-terminal domain"/>
    <property type="match status" value="1"/>
</dbReference>
<dbReference type="SMART" id="SM00919">
    <property type="entry name" value="Malic_M"/>
    <property type="match status" value="1"/>
</dbReference>
<comment type="caution">
    <text evidence="4">The sequence shown here is derived from an EMBL/GenBank/DDBJ whole genome shotgun (WGS) entry which is preliminary data.</text>
</comment>
<dbReference type="InterPro" id="IPR051674">
    <property type="entry name" value="Malate_Decarboxylase"/>
</dbReference>
<dbReference type="GO" id="GO:0004470">
    <property type="term" value="F:malic enzyme activity"/>
    <property type="evidence" value="ECO:0007669"/>
    <property type="project" value="InterPro"/>
</dbReference>
<evidence type="ECO:0000313" key="4">
    <source>
        <dbReference type="EMBL" id="CAI8049966.1"/>
    </source>
</evidence>
<dbReference type="SUPFAM" id="SSF53223">
    <property type="entry name" value="Aminoacid dehydrogenase-like, N-terminal domain"/>
    <property type="match status" value="1"/>
</dbReference>
<reference evidence="4" key="1">
    <citation type="submission" date="2023-03" db="EMBL/GenBank/DDBJ databases">
        <authorList>
            <person name="Steffen K."/>
            <person name="Cardenas P."/>
        </authorList>
    </citation>
    <scope>NUCLEOTIDE SEQUENCE</scope>
</reference>
<feature type="domain" description="Malic enzyme N-terminal" evidence="3">
    <location>
        <begin position="15"/>
        <end position="148"/>
    </location>
</feature>
<dbReference type="InterPro" id="IPR012302">
    <property type="entry name" value="Malic_NAD-bd"/>
</dbReference>
<gene>
    <name evidence="4" type="ORF">GBAR_LOCUS27491</name>
</gene>
<feature type="domain" description="Malic enzyme NAD-binding" evidence="2">
    <location>
        <begin position="159"/>
        <end position="327"/>
    </location>
</feature>
<dbReference type="Pfam" id="PF03949">
    <property type="entry name" value="Malic_M"/>
    <property type="match status" value="1"/>
</dbReference>
<dbReference type="InterPro" id="IPR037062">
    <property type="entry name" value="Malic_N_dom_sf"/>
</dbReference>
<evidence type="ECO:0000259" key="3">
    <source>
        <dbReference type="SMART" id="SM01274"/>
    </source>
</evidence>
<dbReference type="GO" id="GO:0051287">
    <property type="term" value="F:NAD binding"/>
    <property type="evidence" value="ECO:0007669"/>
    <property type="project" value="InterPro"/>
</dbReference>
<dbReference type="PANTHER" id="PTHR43237:SF4">
    <property type="entry name" value="NADP-DEPENDENT MALIC ENZYME"/>
    <property type="match status" value="1"/>
</dbReference>
<dbReference type="PANTHER" id="PTHR43237">
    <property type="entry name" value="NADP-DEPENDENT MALIC ENZYME"/>
    <property type="match status" value="1"/>
</dbReference>
<dbReference type="Pfam" id="PF00390">
    <property type="entry name" value="malic"/>
    <property type="match status" value="1"/>
</dbReference>
<keyword evidence="1" id="KW-0560">Oxidoreductase</keyword>
<dbReference type="SUPFAM" id="SSF51735">
    <property type="entry name" value="NAD(P)-binding Rossmann-fold domains"/>
    <property type="match status" value="1"/>
</dbReference>
<evidence type="ECO:0000313" key="5">
    <source>
        <dbReference type="Proteomes" id="UP001174909"/>
    </source>
</evidence>
<dbReference type="InterPro" id="IPR012301">
    <property type="entry name" value="Malic_N_dom"/>
</dbReference>
<accession>A0AA35TLS6</accession>
<dbReference type="AlphaFoldDB" id="A0AA35TLS6"/>
<evidence type="ECO:0000259" key="2">
    <source>
        <dbReference type="SMART" id="SM00919"/>
    </source>
</evidence>
<organism evidence="4 5">
    <name type="scientific">Geodia barretti</name>
    <name type="common">Barrett's horny sponge</name>
    <dbReference type="NCBI Taxonomy" id="519541"/>
    <lineage>
        <taxon>Eukaryota</taxon>
        <taxon>Metazoa</taxon>
        <taxon>Porifera</taxon>
        <taxon>Demospongiae</taxon>
        <taxon>Heteroscleromorpha</taxon>
        <taxon>Tetractinellida</taxon>
        <taxon>Astrophorina</taxon>
        <taxon>Geodiidae</taxon>
        <taxon>Geodia</taxon>
    </lineage>
</organism>